<dbReference type="Gene3D" id="2.70.70.10">
    <property type="entry name" value="Glucose Permease (Domain IIA)"/>
    <property type="match status" value="1"/>
</dbReference>
<name>A0A2N8PUD7_ENTAV</name>
<dbReference type="InterPro" id="IPR050570">
    <property type="entry name" value="Cell_wall_metabolism_enzyme"/>
</dbReference>
<comment type="caution">
    <text evidence="3">The sequence shown here is derived from an EMBL/GenBank/DDBJ whole genome shotgun (WGS) entry which is preliminary data.</text>
</comment>
<dbReference type="InterPro" id="IPR016047">
    <property type="entry name" value="M23ase_b-sheet_dom"/>
</dbReference>
<dbReference type="SUPFAM" id="SSF51261">
    <property type="entry name" value="Duplicated hybrid motif"/>
    <property type="match status" value="1"/>
</dbReference>
<dbReference type="EMBL" id="RYZS01000002">
    <property type="protein sequence ID" value="RVU92725.1"/>
    <property type="molecule type" value="Genomic_DNA"/>
</dbReference>
<feature type="domain" description="M23ase beta-sheet core" evidence="2">
    <location>
        <begin position="33"/>
        <end position="114"/>
    </location>
</feature>
<dbReference type="CDD" id="cd12797">
    <property type="entry name" value="M23_peptidase"/>
    <property type="match status" value="1"/>
</dbReference>
<dbReference type="PANTHER" id="PTHR21666:SF289">
    <property type="entry name" value="L-ALA--D-GLU ENDOPEPTIDASE"/>
    <property type="match status" value="1"/>
</dbReference>
<evidence type="ECO:0000259" key="2">
    <source>
        <dbReference type="Pfam" id="PF01551"/>
    </source>
</evidence>
<dbReference type="InterPro" id="IPR011055">
    <property type="entry name" value="Dup_hybrid_motif"/>
</dbReference>
<dbReference type="Pfam" id="PF01551">
    <property type="entry name" value="Peptidase_M23"/>
    <property type="match status" value="1"/>
</dbReference>
<accession>A0A2N8PUD7</accession>
<organism evidence="3 4">
    <name type="scientific">Enterococcus avium</name>
    <name type="common">Streptococcus avium</name>
    <dbReference type="NCBI Taxonomy" id="33945"/>
    <lineage>
        <taxon>Bacteria</taxon>
        <taxon>Bacillati</taxon>
        <taxon>Bacillota</taxon>
        <taxon>Bacilli</taxon>
        <taxon>Lactobacillales</taxon>
        <taxon>Enterococcaceae</taxon>
        <taxon>Enterococcus</taxon>
    </lineage>
</organism>
<reference evidence="3 4" key="1">
    <citation type="submission" date="2018-12" db="EMBL/GenBank/DDBJ databases">
        <title>A novel vanA-carrying plasmid in a clinical isolate of Enterococcus avium.</title>
        <authorList>
            <person name="Bernasconi O.J."/>
            <person name="Luzzaro F."/>
            <person name="Endimiani A."/>
        </authorList>
    </citation>
    <scope>NUCLEOTIDE SEQUENCE [LARGE SCALE GENOMIC DNA]</scope>
    <source>
        <strain evidence="3 4">LC0559/18</strain>
    </source>
</reference>
<sequence>MGIWRLPFDGQLMPYEEGQQFGNTKYPRGRGYFHDGYDFGSAKYSGNFKAVNDGKVIFAGYYGGAVGYAIVLQIAEYQVMYQEFGSAYFVKAGDTVKVGQALGTLTSNHLHVGITMKDWRTALSSWDIDDGTWLNPIPILTSGSSSGGGTSNKKKGGDIMLLFKENGKVYFLVGNQYTYVKNPTELSAIKTMMKQAGYDTHEHTNTTQIAYIKRLATEK</sequence>
<keyword evidence="1" id="KW-0732">Signal</keyword>
<evidence type="ECO:0000313" key="3">
    <source>
        <dbReference type="EMBL" id="RVU92725.1"/>
    </source>
</evidence>
<dbReference type="GO" id="GO:0004222">
    <property type="term" value="F:metalloendopeptidase activity"/>
    <property type="evidence" value="ECO:0007669"/>
    <property type="project" value="TreeGrafter"/>
</dbReference>
<dbReference type="AlphaFoldDB" id="A0A2N8PUD7"/>
<dbReference type="PANTHER" id="PTHR21666">
    <property type="entry name" value="PEPTIDASE-RELATED"/>
    <property type="match status" value="1"/>
</dbReference>
<dbReference type="Proteomes" id="UP000288388">
    <property type="component" value="Unassembled WGS sequence"/>
</dbReference>
<dbReference type="RefSeq" id="WP_102873309.1">
    <property type="nucleotide sequence ID" value="NZ_JAQCOW010000063.1"/>
</dbReference>
<protein>
    <submittedName>
        <fullName evidence="3">M23 family metallopeptidase</fullName>
    </submittedName>
</protein>
<proteinExistence type="predicted"/>
<gene>
    <name evidence="3" type="ORF">EK398_19760</name>
</gene>
<evidence type="ECO:0000256" key="1">
    <source>
        <dbReference type="ARBA" id="ARBA00022729"/>
    </source>
</evidence>
<evidence type="ECO:0000313" key="4">
    <source>
        <dbReference type="Proteomes" id="UP000288388"/>
    </source>
</evidence>